<proteinExistence type="predicted"/>
<organism evidence="1 2">
    <name type="scientific">Clydaea vesicula</name>
    <dbReference type="NCBI Taxonomy" id="447962"/>
    <lineage>
        <taxon>Eukaryota</taxon>
        <taxon>Fungi</taxon>
        <taxon>Fungi incertae sedis</taxon>
        <taxon>Chytridiomycota</taxon>
        <taxon>Chytridiomycota incertae sedis</taxon>
        <taxon>Chytridiomycetes</taxon>
        <taxon>Lobulomycetales</taxon>
        <taxon>Lobulomycetaceae</taxon>
        <taxon>Clydaea</taxon>
    </lineage>
</organism>
<evidence type="ECO:0000313" key="2">
    <source>
        <dbReference type="Proteomes" id="UP001211065"/>
    </source>
</evidence>
<accession>A0AAD5Y391</accession>
<dbReference type="Proteomes" id="UP001211065">
    <property type="component" value="Unassembled WGS sequence"/>
</dbReference>
<comment type="caution">
    <text evidence="1">The sequence shown here is derived from an EMBL/GenBank/DDBJ whole genome shotgun (WGS) entry which is preliminary data.</text>
</comment>
<reference evidence="1" key="1">
    <citation type="submission" date="2020-05" db="EMBL/GenBank/DDBJ databases">
        <title>Phylogenomic resolution of chytrid fungi.</title>
        <authorList>
            <person name="Stajich J.E."/>
            <person name="Amses K."/>
            <person name="Simmons R."/>
            <person name="Seto K."/>
            <person name="Myers J."/>
            <person name="Bonds A."/>
            <person name="Quandt C.A."/>
            <person name="Barry K."/>
            <person name="Liu P."/>
            <person name="Grigoriev I."/>
            <person name="Longcore J.E."/>
            <person name="James T.Y."/>
        </authorList>
    </citation>
    <scope>NUCLEOTIDE SEQUENCE</scope>
    <source>
        <strain evidence="1">JEL0476</strain>
    </source>
</reference>
<dbReference type="EMBL" id="JADGJW010000021">
    <property type="protein sequence ID" value="KAJ3227165.1"/>
    <property type="molecule type" value="Genomic_DNA"/>
</dbReference>
<dbReference type="AlphaFoldDB" id="A0AAD5Y391"/>
<protein>
    <submittedName>
        <fullName evidence="1">Uncharacterized protein</fullName>
    </submittedName>
</protein>
<name>A0AAD5Y391_9FUNG</name>
<gene>
    <name evidence="1" type="ORF">HK099_003128</name>
</gene>
<evidence type="ECO:0000313" key="1">
    <source>
        <dbReference type="EMBL" id="KAJ3227165.1"/>
    </source>
</evidence>
<sequence length="188" mass="21915">MDYVVKKSSLKQNKVETLYIPGNYAKKIKSNFNIETFDQKLKFNLENLLSKKNEDHNLYKTGAVKIRKGYEIFQLKKKMNLDNSVVNKHSKYHCCYSDKRFKKIEEEIVKANLKHTKKEVSFCPLSEMKSPKSIENVQLSALENKEFEVFGDSDEFYSDSEIDYSDYSDDEVASIEIRMGLGLIDTSF</sequence>
<keyword evidence="2" id="KW-1185">Reference proteome</keyword>